<dbReference type="InterPro" id="IPR023780">
    <property type="entry name" value="Chromo_domain"/>
</dbReference>
<dbReference type="Pfam" id="PF00385">
    <property type="entry name" value="Chromo"/>
    <property type="match status" value="1"/>
</dbReference>
<dbReference type="Gene3D" id="2.40.50.40">
    <property type="match status" value="1"/>
</dbReference>
<feature type="region of interest" description="Disordered" evidence="3">
    <location>
        <begin position="1"/>
        <end position="32"/>
    </location>
</feature>
<evidence type="ECO:0000313" key="6">
    <source>
        <dbReference type="Proteomes" id="UP000054097"/>
    </source>
</evidence>
<feature type="compositionally biased region" description="Acidic residues" evidence="3">
    <location>
        <begin position="162"/>
        <end position="173"/>
    </location>
</feature>
<feature type="compositionally biased region" description="Basic residues" evidence="3">
    <location>
        <begin position="1"/>
        <end position="10"/>
    </location>
</feature>
<dbReference type="EMBL" id="KN824311">
    <property type="protein sequence ID" value="KIM25759.1"/>
    <property type="molecule type" value="Genomic_DNA"/>
</dbReference>
<dbReference type="AlphaFoldDB" id="A0A0C3B0M4"/>
<feature type="compositionally biased region" description="Polar residues" evidence="3">
    <location>
        <begin position="11"/>
        <end position="21"/>
    </location>
</feature>
<gene>
    <name evidence="5" type="ORF">M408DRAFT_330961</name>
</gene>
<feature type="compositionally biased region" description="Polar residues" evidence="3">
    <location>
        <begin position="201"/>
        <end position="215"/>
    </location>
</feature>
<sequence>MARSPKKGSTRKASVSLSKQRNTVRKTKREEAALQTWDPDVPYFVEYIKSAKLVILPGGKRIWAYRVKWHGYPTSDNTWEPASSFEHTPDPIVEKFWMASDFPGKPQDEPDPGKYRGKRTTFHSKKAYRAYETLALAPKSSRGKAAKDSQLPDNSIDAVEMALEENSESESELESGLKSESSGEEVLRPPSSRKRGRPPNASKTKSKASNRTGTPDSPKGARRARSGVSYEYIKYQGQNTRKI</sequence>
<feature type="region of interest" description="Disordered" evidence="3">
    <location>
        <begin position="100"/>
        <end position="122"/>
    </location>
</feature>
<keyword evidence="2" id="KW-0539">Nucleus</keyword>
<evidence type="ECO:0000259" key="4">
    <source>
        <dbReference type="PROSITE" id="PS50013"/>
    </source>
</evidence>
<dbReference type="InterPro" id="IPR051219">
    <property type="entry name" value="Heterochromatin_chromo-domain"/>
</dbReference>
<name>A0A0C3B0M4_SERVB</name>
<dbReference type="InterPro" id="IPR016197">
    <property type="entry name" value="Chromo-like_dom_sf"/>
</dbReference>
<feature type="region of interest" description="Disordered" evidence="3">
    <location>
        <begin position="161"/>
        <end position="243"/>
    </location>
</feature>
<dbReference type="SUPFAM" id="SSF54160">
    <property type="entry name" value="Chromo domain-like"/>
    <property type="match status" value="1"/>
</dbReference>
<dbReference type="PANTHER" id="PTHR22812">
    <property type="entry name" value="CHROMOBOX PROTEIN"/>
    <property type="match status" value="1"/>
</dbReference>
<evidence type="ECO:0000313" key="5">
    <source>
        <dbReference type="EMBL" id="KIM25759.1"/>
    </source>
</evidence>
<reference evidence="5 6" key="1">
    <citation type="submission" date="2014-04" db="EMBL/GenBank/DDBJ databases">
        <authorList>
            <consortium name="DOE Joint Genome Institute"/>
            <person name="Kuo A."/>
            <person name="Zuccaro A."/>
            <person name="Kohler A."/>
            <person name="Nagy L.G."/>
            <person name="Floudas D."/>
            <person name="Copeland A."/>
            <person name="Barry K.W."/>
            <person name="Cichocki N."/>
            <person name="Veneault-Fourrey C."/>
            <person name="LaButti K."/>
            <person name="Lindquist E.A."/>
            <person name="Lipzen A."/>
            <person name="Lundell T."/>
            <person name="Morin E."/>
            <person name="Murat C."/>
            <person name="Sun H."/>
            <person name="Tunlid A."/>
            <person name="Henrissat B."/>
            <person name="Grigoriev I.V."/>
            <person name="Hibbett D.S."/>
            <person name="Martin F."/>
            <person name="Nordberg H.P."/>
            <person name="Cantor M.N."/>
            <person name="Hua S.X."/>
        </authorList>
    </citation>
    <scope>NUCLEOTIDE SEQUENCE [LARGE SCALE GENOMIC DNA]</scope>
    <source>
        <strain evidence="5 6">MAFF 305830</strain>
    </source>
</reference>
<evidence type="ECO:0000256" key="1">
    <source>
        <dbReference type="ARBA" id="ARBA00004123"/>
    </source>
</evidence>
<evidence type="ECO:0000256" key="2">
    <source>
        <dbReference type="ARBA" id="ARBA00023242"/>
    </source>
</evidence>
<feature type="domain" description="Chromo" evidence="4">
    <location>
        <begin position="43"/>
        <end position="96"/>
    </location>
</feature>
<protein>
    <recommendedName>
        <fullName evidence="4">Chromo domain-containing protein</fullName>
    </recommendedName>
</protein>
<dbReference type="OrthoDB" id="2630497at2759"/>
<keyword evidence="6" id="KW-1185">Reference proteome</keyword>
<dbReference type="Proteomes" id="UP000054097">
    <property type="component" value="Unassembled WGS sequence"/>
</dbReference>
<dbReference type="HOGENOM" id="CLU_1143135_0_0_1"/>
<accession>A0A0C3B0M4</accession>
<dbReference type="InterPro" id="IPR000953">
    <property type="entry name" value="Chromo/chromo_shadow_dom"/>
</dbReference>
<dbReference type="PROSITE" id="PS50013">
    <property type="entry name" value="CHROMO_2"/>
    <property type="match status" value="1"/>
</dbReference>
<dbReference type="GO" id="GO:0005634">
    <property type="term" value="C:nucleus"/>
    <property type="evidence" value="ECO:0007669"/>
    <property type="project" value="UniProtKB-SubCell"/>
</dbReference>
<evidence type="ECO:0000256" key="3">
    <source>
        <dbReference type="SAM" id="MobiDB-lite"/>
    </source>
</evidence>
<dbReference type="GO" id="GO:0006338">
    <property type="term" value="P:chromatin remodeling"/>
    <property type="evidence" value="ECO:0007669"/>
    <property type="project" value="UniProtKB-ARBA"/>
</dbReference>
<comment type="subcellular location">
    <subcellularLocation>
        <location evidence="1">Nucleus</location>
    </subcellularLocation>
</comment>
<organism evidence="5 6">
    <name type="scientific">Serendipita vermifera MAFF 305830</name>
    <dbReference type="NCBI Taxonomy" id="933852"/>
    <lineage>
        <taxon>Eukaryota</taxon>
        <taxon>Fungi</taxon>
        <taxon>Dikarya</taxon>
        <taxon>Basidiomycota</taxon>
        <taxon>Agaricomycotina</taxon>
        <taxon>Agaricomycetes</taxon>
        <taxon>Sebacinales</taxon>
        <taxon>Serendipitaceae</taxon>
        <taxon>Serendipita</taxon>
    </lineage>
</organism>
<reference evidence="6" key="2">
    <citation type="submission" date="2015-01" db="EMBL/GenBank/DDBJ databases">
        <title>Evolutionary Origins and Diversification of the Mycorrhizal Mutualists.</title>
        <authorList>
            <consortium name="DOE Joint Genome Institute"/>
            <consortium name="Mycorrhizal Genomics Consortium"/>
            <person name="Kohler A."/>
            <person name="Kuo A."/>
            <person name="Nagy L.G."/>
            <person name="Floudas D."/>
            <person name="Copeland A."/>
            <person name="Barry K.W."/>
            <person name="Cichocki N."/>
            <person name="Veneault-Fourrey C."/>
            <person name="LaButti K."/>
            <person name="Lindquist E.A."/>
            <person name="Lipzen A."/>
            <person name="Lundell T."/>
            <person name="Morin E."/>
            <person name="Murat C."/>
            <person name="Riley R."/>
            <person name="Ohm R."/>
            <person name="Sun H."/>
            <person name="Tunlid A."/>
            <person name="Henrissat B."/>
            <person name="Grigoriev I.V."/>
            <person name="Hibbett D.S."/>
            <person name="Martin F."/>
        </authorList>
    </citation>
    <scope>NUCLEOTIDE SEQUENCE [LARGE SCALE GENOMIC DNA]</scope>
    <source>
        <strain evidence="6">MAFF 305830</strain>
    </source>
</reference>
<dbReference type="STRING" id="933852.A0A0C3B0M4"/>
<proteinExistence type="predicted"/>